<evidence type="ECO:0000313" key="2">
    <source>
        <dbReference type="EMBL" id="PPK82325.1"/>
    </source>
</evidence>
<accession>A0A2S6HWL4</accession>
<reference evidence="2 3" key="1">
    <citation type="submission" date="2018-02" db="EMBL/GenBank/DDBJ databases">
        <title>Genomic Encyclopedia of Archaeal and Bacterial Type Strains, Phase II (KMG-II): from individual species to whole genera.</title>
        <authorList>
            <person name="Goeker M."/>
        </authorList>
    </citation>
    <scope>NUCLEOTIDE SEQUENCE [LARGE SCALE GENOMIC DNA]</scope>
    <source>
        <strain evidence="2 3">DSM 3808</strain>
    </source>
</reference>
<keyword evidence="1" id="KW-1133">Transmembrane helix</keyword>
<proteinExistence type="predicted"/>
<keyword evidence="1" id="KW-0812">Transmembrane</keyword>
<name>A0A2S6HWL4_9FIRM</name>
<dbReference type="RefSeq" id="WP_104434678.1">
    <property type="nucleotide sequence ID" value="NZ_PTJA01000002.1"/>
</dbReference>
<dbReference type="EMBL" id="PTJA01000002">
    <property type="protein sequence ID" value="PPK82325.1"/>
    <property type="molecule type" value="Genomic_DNA"/>
</dbReference>
<organism evidence="2 3">
    <name type="scientific">Lacrimispora xylanisolvens</name>
    <dbReference type="NCBI Taxonomy" id="384636"/>
    <lineage>
        <taxon>Bacteria</taxon>
        <taxon>Bacillati</taxon>
        <taxon>Bacillota</taxon>
        <taxon>Clostridia</taxon>
        <taxon>Lachnospirales</taxon>
        <taxon>Lachnospiraceae</taxon>
        <taxon>Lacrimispora</taxon>
    </lineage>
</organism>
<evidence type="ECO:0000313" key="3">
    <source>
        <dbReference type="Proteomes" id="UP000237749"/>
    </source>
</evidence>
<gene>
    <name evidence="2" type="ORF">BXY41_10211</name>
</gene>
<dbReference type="Proteomes" id="UP000237749">
    <property type="component" value="Unassembled WGS sequence"/>
</dbReference>
<keyword evidence="3" id="KW-1185">Reference proteome</keyword>
<comment type="caution">
    <text evidence="2">The sequence shown here is derived from an EMBL/GenBank/DDBJ whole genome shotgun (WGS) entry which is preliminary data.</text>
</comment>
<feature type="transmembrane region" description="Helical" evidence="1">
    <location>
        <begin position="57"/>
        <end position="74"/>
    </location>
</feature>
<evidence type="ECO:0000256" key="1">
    <source>
        <dbReference type="SAM" id="Phobius"/>
    </source>
</evidence>
<dbReference type="AlphaFoldDB" id="A0A2S6HWL4"/>
<protein>
    <submittedName>
        <fullName evidence="2">Uncharacterized protein DUF1453</fullName>
    </submittedName>
</protein>
<feature type="transmembrane region" description="Helical" evidence="1">
    <location>
        <begin position="95"/>
        <end position="115"/>
    </location>
</feature>
<feature type="transmembrane region" description="Helical" evidence="1">
    <location>
        <begin position="121"/>
        <end position="143"/>
    </location>
</feature>
<keyword evidence="1" id="KW-0472">Membrane</keyword>
<sequence>MTMSYGIVILLLLKISNVSKGKTKLIKFPNLWIMPVLFIGMMLEDYGKQNFSYSSEMMMALAVFGIIGLCVGLMRGGSLKYERDSDEKMYYKESYLSLLIYILVILAKWGLKFIGDAGSDIIGVGLMSFACGSLIGRCSYISYRYLFSGNL</sequence>